<dbReference type="GO" id="GO:0032259">
    <property type="term" value="P:methylation"/>
    <property type="evidence" value="ECO:0007669"/>
    <property type="project" value="UniProtKB-KW"/>
</dbReference>
<proteinExistence type="predicted"/>
<dbReference type="EC" id="2.1.1.-" evidence="1"/>
<reference evidence="1 2" key="1">
    <citation type="submission" date="2023-02" db="EMBL/GenBank/DDBJ databases">
        <title>Genome sequence of Sphingomonas naphthae.</title>
        <authorList>
            <person name="Kim S."/>
            <person name="Heo J."/>
            <person name="Kwon S.-W."/>
        </authorList>
    </citation>
    <scope>NUCLEOTIDE SEQUENCE [LARGE SCALE GENOMIC DNA]</scope>
    <source>
        <strain evidence="1 2">KACC 18716</strain>
    </source>
</reference>
<evidence type="ECO:0000313" key="2">
    <source>
        <dbReference type="Proteomes" id="UP001220395"/>
    </source>
</evidence>
<dbReference type="Proteomes" id="UP001220395">
    <property type="component" value="Chromosome"/>
</dbReference>
<dbReference type="GO" id="GO:0008168">
    <property type="term" value="F:methyltransferase activity"/>
    <property type="evidence" value="ECO:0007669"/>
    <property type="project" value="UniProtKB-KW"/>
</dbReference>
<gene>
    <name evidence="1" type="ORF">PQ455_18440</name>
</gene>
<keyword evidence="1" id="KW-0489">Methyltransferase</keyword>
<dbReference type="RefSeq" id="WP_273687874.1">
    <property type="nucleotide sequence ID" value="NZ_CP117411.1"/>
</dbReference>
<accession>A0ABY7TMV2</accession>
<organism evidence="1 2">
    <name type="scientific">Sphingomonas naphthae</name>
    <dbReference type="NCBI Taxonomy" id="1813468"/>
    <lineage>
        <taxon>Bacteria</taxon>
        <taxon>Pseudomonadati</taxon>
        <taxon>Pseudomonadota</taxon>
        <taxon>Alphaproteobacteria</taxon>
        <taxon>Sphingomonadales</taxon>
        <taxon>Sphingomonadaceae</taxon>
        <taxon>Sphingomonas</taxon>
    </lineage>
</organism>
<dbReference type="EMBL" id="CP117411">
    <property type="protein sequence ID" value="WCT73559.1"/>
    <property type="molecule type" value="Genomic_DNA"/>
</dbReference>
<keyword evidence="1" id="KW-0808">Transferase</keyword>
<dbReference type="SUPFAM" id="SSF53335">
    <property type="entry name" value="S-adenosyl-L-methionine-dependent methyltransferases"/>
    <property type="match status" value="1"/>
</dbReference>
<dbReference type="Pfam" id="PF13578">
    <property type="entry name" value="Methyltransf_24"/>
    <property type="match status" value="1"/>
</dbReference>
<keyword evidence="2" id="KW-1185">Reference proteome</keyword>
<evidence type="ECO:0000313" key="1">
    <source>
        <dbReference type="EMBL" id="WCT73559.1"/>
    </source>
</evidence>
<dbReference type="Gene3D" id="3.40.50.150">
    <property type="entry name" value="Vaccinia Virus protein VP39"/>
    <property type="match status" value="1"/>
</dbReference>
<sequence>MILFGQGSAIAPQIVRLLPQLRAAWDMLVVIVFGGIGWPWLLRSLGGGSPAARATLLARTGLPDDALPAKLGSWRADANFLTLIADEILTRRPRTIVEFGGGTTTLVAARCLANVGEGGSFVSVDGDTGFAADTRAMLARQGLGADIRAVPLADPPDGWPGQWYDHGPLPAQIDMMIVDGPPWAIHPMVRGAAASLFGRIAPGGVVLLDDAARPGERLVARRWRREWPDFDWRRIDGPAGTLIGVRRADPHG</sequence>
<dbReference type="InterPro" id="IPR029063">
    <property type="entry name" value="SAM-dependent_MTases_sf"/>
</dbReference>
<protein>
    <submittedName>
        <fullName evidence="1">Class I SAM-dependent methyltransferase</fullName>
        <ecNumber evidence="1">2.1.1.-</ecNumber>
    </submittedName>
</protein>
<name>A0ABY7TMV2_9SPHN</name>